<feature type="signal peptide" evidence="2">
    <location>
        <begin position="1"/>
        <end position="22"/>
    </location>
</feature>
<evidence type="ECO:0000313" key="4">
    <source>
        <dbReference type="Proteomes" id="UP001221898"/>
    </source>
</evidence>
<reference evidence="3" key="1">
    <citation type="journal article" date="2023" name="Science">
        <title>Genome structures resolve the early diversification of teleost fishes.</title>
        <authorList>
            <person name="Parey E."/>
            <person name="Louis A."/>
            <person name="Montfort J."/>
            <person name="Bouchez O."/>
            <person name="Roques C."/>
            <person name="Iampietro C."/>
            <person name="Lluch J."/>
            <person name="Castinel A."/>
            <person name="Donnadieu C."/>
            <person name="Desvignes T."/>
            <person name="Floi Bucao C."/>
            <person name="Jouanno E."/>
            <person name="Wen M."/>
            <person name="Mejri S."/>
            <person name="Dirks R."/>
            <person name="Jansen H."/>
            <person name="Henkel C."/>
            <person name="Chen W.J."/>
            <person name="Zahm M."/>
            <person name="Cabau C."/>
            <person name="Klopp C."/>
            <person name="Thompson A.W."/>
            <person name="Robinson-Rechavi M."/>
            <person name="Braasch I."/>
            <person name="Lecointre G."/>
            <person name="Bobe J."/>
            <person name="Postlethwait J.H."/>
            <person name="Berthelot C."/>
            <person name="Roest Crollius H."/>
            <person name="Guiguen Y."/>
        </authorList>
    </citation>
    <scope>NUCLEOTIDE SEQUENCE</scope>
    <source>
        <strain evidence="3">NC1722</strain>
    </source>
</reference>
<gene>
    <name evidence="3" type="ORF">AAFF_G00019420</name>
</gene>
<dbReference type="EMBL" id="JAINUG010000107">
    <property type="protein sequence ID" value="KAJ8396365.1"/>
    <property type="molecule type" value="Genomic_DNA"/>
</dbReference>
<feature type="compositionally biased region" description="Polar residues" evidence="1">
    <location>
        <begin position="53"/>
        <end position="65"/>
    </location>
</feature>
<organism evidence="3 4">
    <name type="scientific">Aldrovandia affinis</name>
    <dbReference type="NCBI Taxonomy" id="143900"/>
    <lineage>
        <taxon>Eukaryota</taxon>
        <taxon>Metazoa</taxon>
        <taxon>Chordata</taxon>
        <taxon>Craniata</taxon>
        <taxon>Vertebrata</taxon>
        <taxon>Euteleostomi</taxon>
        <taxon>Actinopterygii</taxon>
        <taxon>Neopterygii</taxon>
        <taxon>Teleostei</taxon>
        <taxon>Notacanthiformes</taxon>
        <taxon>Halosauridae</taxon>
        <taxon>Aldrovandia</taxon>
    </lineage>
</organism>
<evidence type="ECO:0000256" key="1">
    <source>
        <dbReference type="SAM" id="MobiDB-lite"/>
    </source>
</evidence>
<keyword evidence="4" id="KW-1185">Reference proteome</keyword>
<proteinExistence type="predicted"/>
<accession>A0AAD7S5M2</accession>
<evidence type="ECO:0000313" key="3">
    <source>
        <dbReference type="EMBL" id="KAJ8396365.1"/>
    </source>
</evidence>
<feature type="region of interest" description="Disordered" evidence="1">
    <location>
        <begin position="49"/>
        <end position="86"/>
    </location>
</feature>
<comment type="caution">
    <text evidence="3">The sequence shown here is derived from an EMBL/GenBank/DDBJ whole genome shotgun (WGS) entry which is preliminary data.</text>
</comment>
<keyword evidence="2" id="KW-0732">Signal</keyword>
<evidence type="ECO:0000256" key="2">
    <source>
        <dbReference type="SAM" id="SignalP"/>
    </source>
</evidence>
<protein>
    <recommendedName>
        <fullName evidence="5">Secreted protein</fullName>
    </recommendedName>
</protein>
<dbReference type="Proteomes" id="UP001221898">
    <property type="component" value="Unassembled WGS sequence"/>
</dbReference>
<sequence>MHLLLSSFQMSLISLMVTTTSAPVSAPAPARCRVPIKCKAAQRWYLPKKGARQASTKSRQISTLPRVTKPPIIKASGDAGDFHRGLRDHAAPRLTVSGVG</sequence>
<evidence type="ECO:0008006" key="5">
    <source>
        <dbReference type="Google" id="ProtNLM"/>
    </source>
</evidence>
<name>A0AAD7S5M2_9TELE</name>
<dbReference type="AlphaFoldDB" id="A0AAD7S5M2"/>
<feature type="chain" id="PRO_5042282963" description="Secreted protein" evidence="2">
    <location>
        <begin position="23"/>
        <end position="100"/>
    </location>
</feature>